<evidence type="ECO:0000256" key="2">
    <source>
        <dbReference type="ARBA" id="ARBA00022801"/>
    </source>
</evidence>
<dbReference type="AlphaFoldDB" id="A0AAD1CM34"/>
<name>A0AAD1CM34_9FLAO</name>
<dbReference type="InterPro" id="IPR029069">
    <property type="entry name" value="HotDog_dom_sf"/>
</dbReference>
<dbReference type="GO" id="GO:0061522">
    <property type="term" value="F:1,4-dihydroxy-2-naphthoyl-CoA thioesterase activity"/>
    <property type="evidence" value="ECO:0007669"/>
    <property type="project" value="TreeGrafter"/>
</dbReference>
<accession>A0AAD1CM34</accession>
<dbReference type="PANTHER" id="PTHR43240">
    <property type="entry name" value="1,4-DIHYDROXY-2-NAPHTHOYL-COA THIOESTERASE 1"/>
    <property type="match status" value="1"/>
</dbReference>
<dbReference type="CDD" id="cd03443">
    <property type="entry name" value="PaaI_thioesterase"/>
    <property type="match status" value="1"/>
</dbReference>
<protein>
    <recommendedName>
        <fullName evidence="3">Thioesterase domain-containing protein</fullName>
    </recommendedName>
</protein>
<proteinExistence type="inferred from homology"/>
<dbReference type="InterPro" id="IPR003736">
    <property type="entry name" value="PAAI_dom"/>
</dbReference>
<feature type="domain" description="Thioesterase" evidence="3">
    <location>
        <begin position="30"/>
        <end position="104"/>
    </location>
</feature>
<comment type="similarity">
    <text evidence="1">Belongs to the thioesterase PaaI family.</text>
</comment>
<evidence type="ECO:0000256" key="1">
    <source>
        <dbReference type="ARBA" id="ARBA00008324"/>
    </source>
</evidence>
<dbReference type="EMBL" id="AP014610">
    <property type="protein sequence ID" value="BBA17913.1"/>
    <property type="molecule type" value="Genomic_DNA"/>
</dbReference>
<gene>
    <name evidence="4" type="ORF">CPU2_421</name>
</gene>
<dbReference type="Pfam" id="PF03061">
    <property type="entry name" value="4HBT"/>
    <property type="match status" value="1"/>
</dbReference>
<evidence type="ECO:0000313" key="4">
    <source>
        <dbReference type="EMBL" id="BBA17913.1"/>
    </source>
</evidence>
<evidence type="ECO:0000313" key="5">
    <source>
        <dbReference type="Proteomes" id="UP000262607"/>
    </source>
</evidence>
<dbReference type="SUPFAM" id="SSF54637">
    <property type="entry name" value="Thioesterase/thiol ester dehydrase-isomerase"/>
    <property type="match status" value="1"/>
</dbReference>
<dbReference type="InterPro" id="IPR006683">
    <property type="entry name" value="Thioestr_dom"/>
</dbReference>
<dbReference type="Proteomes" id="UP000262607">
    <property type="component" value="Chromosome"/>
</dbReference>
<dbReference type="NCBIfam" id="TIGR00369">
    <property type="entry name" value="unchar_dom_1"/>
    <property type="match status" value="1"/>
</dbReference>
<evidence type="ECO:0000259" key="3">
    <source>
        <dbReference type="Pfam" id="PF03061"/>
    </source>
</evidence>
<dbReference type="GO" id="GO:0005829">
    <property type="term" value="C:cytosol"/>
    <property type="evidence" value="ECO:0007669"/>
    <property type="project" value="TreeGrafter"/>
</dbReference>
<keyword evidence="2" id="KW-0378">Hydrolase</keyword>
<dbReference type="Gene3D" id="3.10.129.10">
    <property type="entry name" value="Hotdog Thioesterase"/>
    <property type="match status" value="1"/>
</dbReference>
<dbReference type="PANTHER" id="PTHR43240:SF5">
    <property type="entry name" value="1,4-DIHYDROXY-2-NAPHTHOYL-COA THIOESTERASE 1"/>
    <property type="match status" value="1"/>
</dbReference>
<reference evidence="4 5" key="1">
    <citation type="submission" date="2014-06" db="EMBL/GenBank/DDBJ databases">
        <title>Genome sequence of the intracellular symbiont Blattabacterium cuenoti, strain CPU2 from the wood feeding cockroach Cryptocercus punctulatus.</title>
        <authorList>
            <person name="Kinjo Y."/>
            <person name="Ohkuma M."/>
            <person name="Tokuda G."/>
        </authorList>
    </citation>
    <scope>NUCLEOTIDE SEQUENCE [LARGE SCALE GENOMIC DNA]</scope>
    <source>
        <strain evidence="4 5">CPU2</strain>
    </source>
</reference>
<sequence>MYTLNIKYIDIGINTLVAKMLVSKKVLQPMGYLHGGATIALAESVGSALSIINLNQNISNIFNIEISANHIRNVRNGIIFAKSKIIHKGKKIHFIKINIYNEHKNIISFCKMTNIIIPKKKI</sequence>
<dbReference type="RefSeq" id="WP_110548613.1">
    <property type="nucleotide sequence ID" value="NZ_AP014610.1"/>
</dbReference>
<dbReference type="GeneID" id="66556647"/>
<organism evidence="4 5">
    <name type="scientific">Blattabacterium punctulatus CPU2</name>
    <dbReference type="NCBI Taxonomy" id="1457032"/>
    <lineage>
        <taxon>Bacteria</taxon>
        <taxon>Pseudomonadati</taxon>
        <taxon>Bacteroidota</taxon>
        <taxon>Flavobacteriia</taxon>
        <taxon>Flavobacteriales</taxon>
        <taxon>Blattabacteriaceae</taxon>
        <taxon>Blattabacterium</taxon>
    </lineage>
</organism>